<keyword evidence="3" id="KW-1185">Reference proteome</keyword>
<name>A0A8J2WWX2_9STRA</name>
<dbReference type="AlphaFoldDB" id="A0A8J2WWX2"/>
<protein>
    <submittedName>
        <fullName evidence="2">Uncharacterized protein</fullName>
    </submittedName>
</protein>
<proteinExistence type="predicted"/>
<gene>
    <name evidence="2" type="ORF">PECAL_3P06690</name>
</gene>
<feature type="compositionally biased region" description="Polar residues" evidence="1">
    <location>
        <begin position="119"/>
        <end position="128"/>
    </location>
</feature>
<organism evidence="2 3">
    <name type="scientific">Pelagomonas calceolata</name>
    <dbReference type="NCBI Taxonomy" id="35677"/>
    <lineage>
        <taxon>Eukaryota</taxon>
        <taxon>Sar</taxon>
        <taxon>Stramenopiles</taxon>
        <taxon>Ochrophyta</taxon>
        <taxon>Pelagophyceae</taxon>
        <taxon>Pelagomonadales</taxon>
        <taxon>Pelagomonadaceae</taxon>
        <taxon>Pelagomonas</taxon>
    </lineage>
</organism>
<evidence type="ECO:0000313" key="2">
    <source>
        <dbReference type="EMBL" id="CAH0370764.1"/>
    </source>
</evidence>
<evidence type="ECO:0000256" key="1">
    <source>
        <dbReference type="SAM" id="MobiDB-lite"/>
    </source>
</evidence>
<feature type="region of interest" description="Disordered" evidence="1">
    <location>
        <begin position="57"/>
        <end position="148"/>
    </location>
</feature>
<feature type="compositionally biased region" description="Pro residues" evidence="1">
    <location>
        <begin position="70"/>
        <end position="80"/>
    </location>
</feature>
<feature type="compositionally biased region" description="Acidic residues" evidence="1">
    <location>
        <begin position="88"/>
        <end position="108"/>
    </location>
</feature>
<dbReference type="Proteomes" id="UP000789595">
    <property type="component" value="Unassembled WGS sequence"/>
</dbReference>
<evidence type="ECO:0000313" key="3">
    <source>
        <dbReference type="Proteomes" id="UP000789595"/>
    </source>
</evidence>
<reference evidence="2" key="1">
    <citation type="submission" date="2021-11" db="EMBL/GenBank/DDBJ databases">
        <authorList>
            <consortium name="Genoscope - CEA"/>
            <person name="William W."/>
        </authorList>
    </citation>
    <scope>NUCLEOTIDE SEQUENCE</scope>
</reference>
<feature type="compositionally biased region" description="Basic and acidic residues" evidence="1">
    <location>
        <begin position="57"/>
        <end position="69"/>
    </location>
</feature>
<sequence>MSSKRSAVALGLGAAAGAVAFYVLSRDGDNKEALLDGIEALREGVADVTARVRRAAEAAVERVTAKESDPPPPAPSPPKASPLADHEAFDEEGDDEEPPEEQDEDDALADAREAMGDATPTTRDSSPAVSPPRITYPIGGTTPTKPSEEEIDAAVDELLRGEGFIGSRELTSQLLQAADASRAPCRSPFAELGDGEGLPQQ</sequence>
<accession>A0A8J2WWX2</accession>
<feature type="region of interest" description="Disordered" evidence="1">
    <location>
        <begin position="179"/>
        <end position="201"/>
    </location>
</feature>
<dbReference type="EMBL" id="CAKKNE010000003">
    <property type="protein sequence ID" value="CAH0370764.1"/>
    <property type="molecule type" value="Genomic_DNA"/>
</dbReference>
<comment type="caution">
    <text evidence="2">The sequence shown here is derived from an EMBL/GenBank/DDBJ whole genome shotgun (WGS) entry which is preliminary data.</text>
</comment>